<dbReference type="GO" id="GO:0019825">
    <property type="term" value="F:oxygen binding"/>
    <property type="evidence" value="ECO:0007669"/>
    <property type="project" value="InterPro"/>
</dbReference>
<dbReference type="GO" id="GO:0020037">
    <property type="term" value="F:heme binding"/>
    <property type="evidence" value="ECO:0007669"/>
    <property type="project" value="InterPro"/>
</dbReference>
<organism evidence="1 2">
    <name type="scientific">Aquisalimonas asiatica</name>
    <dbReference type="NCBI Taxonomy" id="406100"/>
    <lineage>
        <taxon>Bacteria</taxon>
        <taxon>Pseudomonadati</taxon>
        <taxon>Pseudomonadota</taxon>
        <taxon>Gammaproteobacteria</taxon>
        <taxon>Chromatiales</taxon>
        <taxon>Ectothiorhodospiraceae</taxon>
        <taxon>Aquisalimonas</taxon>
    </lineage>
</organism>
<dbReference type="InterPro" id="IPR012292">
    <property type="entry name" value="Globin/Proto"/>
</dbReference>
<dbReference type="CDD" id="cd01040">
    <property type="entry name" value="Mb-like"/>
    <property type="match status" value="1"/>
</dbReference>
<evidence type="ECO:0000313" key="2">
    <source>
        <dbReference type="Proteomes" id="UP000199657"/>
    </source>
</evidence>
<dbReference type="InterPro" id="IPR009050">
    <property type="entry name" value="Globin-like_sf"/>
</dbReference>
<dbReference type="Gene3D" id="1.10.490.10">
    <property type="entry name" value="Globins"/>
    <property type="match status" value="1"/>
</dbReference>
<dbReference type="InterPro" id="IPR044399">
    <property type="entry name" value="Mb-like_M"/>
</dbReference>
<proteinExistence type="predicted"/>
<dbReference type="EMBL" id="FOEG01000002">
    <property type="protein sequence ID" value="SEO68659.1"/>
    <property type="molecule type" value="Genomic_DNA"/>
</dbReference>
<evidence type="ECO:0000313" key="1">
    <source>
        <dbReference type="EMBL" id="SEO68659.1"/>
    </source>
</evidence>
<dbReference type="STRING" id="406100.SAMN04488052_102183"/>
<dbReference type="SUPFAM" id="SSF46458">
    <property type="entry name" value="Globin-like"/>
    <property type="match status" value="1"/>
</dbReference>
<dbReference type="RefSeq" id="WP_091640720.1">
    <property type="nucleotide sequence ID" value="NZ_FOEG01000002.1"/>
</dbReference>
<keyword evidence="2" id="KW-1185">Reference proteome</keyword>
<protein>
    <submittedName>
        <fullName evidence="1">Uncharacterized protein</fullName>
    </submittedName>
</protein>
<dbReference type="AlphaFoldDB" id="A0A1H8RQ06"/>
<accession>A0A1H8RQ06</accession>
<gene>
    <name evidence="1" type="ORF">SAMN04488052_102183</name>
</gene>
<name>A0A1H8RQ06_9GAMM</name>
<sequence>MADQFKDIHQSYGRCLRSRDFLERFYTLLLDSSEEIRPIFANTDFGRQRRALRRGITTALLFASGSDIVTREVERMAEVHSRRGRAPVRPPLYEYWLNTLLQTVRERDPEITPELEQRWRQAMRPIIKHFQRAY</sequence>
<dbReference type="OrthoDB" id="9024187at2"/>
<reference evidence="1 2" key="1">
    <citation type="submission" date="2016-10" db="EMBL/GenBank/DDBJ databases">
        <authorList>
            <person name="de Groot N.N."/>
        </authorList>
    </citation>
    <scope>NUCLEOTIDE SEQUENCE [LARGE SCALE GENOMIC DNA]</scope>
    <source>
        <strain evidence="1 2">CGMCC 1.6291</strain>
    </source>
</reference>
<dbReference type="Proteomes" id="UP000199657">
    <property type="component" value="Unassembled WGS sequence"/>
</dbReference>